<dbReference type="OrthoDB" id="3781499at2759"/>
<organism evidence="1 2">
    <name type="scientific">Byssothecium circinans</name>
    <dbReference type="NCBI Taxonomy" id="147558"/>
    <lineage>
        <taxon>Eukaryota</taxon>
        <taxon>Fungi</taxon>
        <taxon>Dikarya</taxon>
        <taxon>Ascomycota</taxon>
        <taxon>Pezizomycotina</taxon>
        <taxon>Dothideomycetes</taxon>
        <taxon>Pleosporomycetidae</taxon>
        <taxon>Pleosporales</taxon>
        <taxon>Massarineae</taxon>
        <taxon>Massarinaceae</taxon>
        <taxon>Byssothecium</taxon>
    </lineage>
</organism>
<sequence length="87" mass="10287">MAQIDWLHSPAIRSTMQKSIVKYHRFIRIIADHSKCFAIPTLDVDLAWHTHQLSPKVVYYRYSIAETKRFINHEDKVSENRLNTAFS</sequence>
<accession>A0A6A5TZY2</accession>
<dbReference type="EMBL" id="ML976987">
    <property type="protein sequence ID" value="KAF1958453.1"/>
    <property type="molecule type" value="Genomic_DNA"/>
</dbReference>
<dbReference type="Proteomes" id="UP000800035">
    <property type="component" value="Unassembled WGS sequence"/>
</dbReference>
<protein>
    <submittedName>
        <fullName evidence="1">Uncharacterized protein</fullName>
    </submittedName>
</protein>
<dbReference type="Pfam" id="PF07173">
    <property type="entry name" value="GRDP-like"/>
    <property type="match status" value="1"/>
</dbReference>
<dbReference type="InterPro" id="IPR009836">
    <property type="entry name" value="GRDP-like"/>
</dbReference>
<dbReference type="AlphaFoldDB" id="A0A6A5TZY2"/>
<reference evidence="1" key="1">
    <citation type="journal article" date="2020" name="Stud. Mycol.">
        <title>101 Dothideomycetes genomes: a test case for predicting lifestyles and emergence of pathogens.</title>
        <authorList>
            <person name="Haridas S."/>
            <person name="Albert R."/>
            <person name="Binder M."/>
            <person name="Bloem J."/>
            <person name="Labutti K."/>
            <person name="Salamov A."/>
            <person name="Andreopoulos B."/>
            <person name="Baker S."/>
            <person name="Barry K."/>
            <person name="Bills G."/>
            <person name="Bluhm B."/>
            <person name="Cannon C."/>
            <person name="Castanera R."/>
            <person name="Culley D."/>
            <person name="Daum C."/>
            <person name="Ezra D."/>
            <person name="Gonzalez J."/>
            <person name="Henrissat B."/>
            <person name="Kuo A."/>
            <person name="Liang C."/>
            <person name="Lipzen A."/>
            <person name="Lutzoni F."/>
            <person name="Magnuson J."/>
            <person name="Mondo S."/>
            <person name="Nolan M."/>
            <person name="Ohm R."/>
            <person name="Pangilinan J."/>
            <person name="Park H.-J."/>
            <person name="Ramirez L."/>
            <person name="Alfaro M."/>
            <person name="Sun H."/>
            <person name="Tritt A."/>
            <person name="Yoshinaga Y."/>
            <person name="Zwiers L.-H."/>
            <person name="Turgeon B."/>
            <person name="Goodwin S."/>
            <person name="Spatafora J."/>
            <person name="Crous P."/>
            <person name="Grigoriev I."/>
        </authorList>
    </citation>
    <scope>NUCLEOTIDE SEQUENCE</scope>
    <source>
        <strain evidence="1">CBS 675.92</strain>
    </source>
</reference>
<gene>
    <name evidence="1" type="ORF">CC80DRAFT_409084</name>
</gene>
<dbReference type="PANTHER" id="PTHR34365">
    <property type="entry name" value="ENOLASE (DUF1399)"/>
    <property type="match status" value="1"/>
</dbReference>
<dbReference type="PANTHER" id="PTHR34365:SF7">
    <property type="entry name" value="GLYCINE-RICH DOMAIN-CONTAINING PROTEIN 1"/>
    <property type="match status" value="1"/>
</dbReference>
<proteinExistence type="predicted"/>
<evidence type="ECO:0000313" key="1">
    <source>
        <dbReference type="EMBL" id="KAF1958453.1"/>
    </source>
</evidence>
<keyword evidence="2" id="KW-1185">Reference proteome</keyword>
<evidence type="ECO:0000313" key="2">
    <source>
        <dbReference type="Proteomes" id="UP000800035"/>
    </source>
</evidence>
<name>A0A6A5TZY2_9PLEO</name>